<sequence length="98" mass="11113">KKYLALTLLLSTLMSLSNAQCFTHCQDNFDLTWHVRGTTWRNSGCMECDCERCCSVYGVPTGFPDDCEAVFDEKACEYTVHKKDDPSVLCPVFHYSGK</sequence>
<reference evidence="6" key="2">
    <citation type="submission" date="2025-09" db="UniProtKB">
        <authorList>
            <consortium name="Ensembl"/>
        </authorList>
    </citation>
    <scope>IDENTIFICATION</scope>
</reference>
<dbReference type="Ensembl" id="ENSCVAT00000000841.1">
    <property type="protein sequence ID" value="ENSCVAP00000008902.1"/>
    <property type="gene ID" value="ENSCVAG00000010800.1"/>
</dbReference>
<evidence type="ECO:0008006" key="8">
    <source>
        <dbReference type="Google" id="ProtNLM"/>
    </source>
</evidence>
<dbReference type="Pfam" id="PF05825">
    <property type="entry name" value="PSP94"/>
    <property type="match status" value="1"/>
</dbReference>
<dbReference type="Proteomes" id="UP000265020">
    <property type="component" value="Unassembled WGS sequence"/>
</dbReference>
<evidence type="ECO:0000313" key="6">
    <source>
        <dbReference type="Ensembl" id="ENSCVAP00000008902.1"/>
    </source>
</evidence>
<feature type="signal peptide" evidence="5">
    <location>
        <begin position="1"/>
        <end position="19"/>
    </location>
</feature>
<accession>A0A3Q2CTE9</accession>
<evidence type="ECO:0000256" key="5">
    <source>
        <dbReference type="SAM" id="SignalP"/>
    </source>
</evidence>
<name>A0A3Q2CTE9_CYPVA</name>
<evidence type="ECO:0000256" key="2">
    <source>
        <dbReference type="ARBA" id="ARBA00010352"/>
    </source>
</evidence>
<keyword evidence="5" id="KW-0732">Signal</keyword>
<dbReference type="PANTHER" id="PTHR10500:SF7">
    <property type="entry name" value="BETA-MICROSEMINOPROTEIN"/>
    <property type="match status" value="1"/>
</dbReference>
<evidence type="ECO:0000256" key="4">
    <source>
        <dbReference type="ARBA" id="ARBA00023157"/>
    </source>
</evidence>
<protein>
    <recommendedName>
        <fullName evidence="8">Beta-microseminoprotein</fullName>
    </recommendedName>
</protein>
<dbReference type="AlphaFoldDB" id="A0A3Q2CTE9"/>
<evidence type="ECO:0000256" key="3">
    <source>
        <dbReference type="ARBA" id="ARBA00022525"/>
    </source>
</evidence>
<feature type="chain" id="PRO_5018696700" description="Beta-microseminoprotein" evidence="5">
    <location>
        <begin position="20"/>
        <end position="98"/>
    </location>
</feature>
<dbReference type="GO" id="GO:0005576">
    <property type="term" value="C:extracellular region"/>
    <property type="evidence" value="ECO:0007669"/>
    <property type="project" value="UniProtKB-SubCell"/>
</dbReference>
<proteinExistence type="inferred from homology"/>
<comment type="subcellular location">
    <subcellularLocation>
        <location evidence="1">Secreted</location>
    </subcellularLocation>
</comment>
<organism evidence="6 7">
    <name type="scientific">Cyprinodon variegatus</name>
    <name type="common">Sheepshead minnow</name>
    <dbReference type="NCBI Taxonomy" id="28743"/>
    <lineage>
        <taxon>Eukaryota</taxon>
        <taxon>Metazoa</taxon>
        <taxon>Chordata</taxon>
        <taxon>Craniata</taxon>
        <taxon>Vertebrata</taxon>
        <taxon>Euteleostomi</taxon>
        <taxon>Actinopterygii</taxon>
        <taxon>Neopterygii</taxon>
        <taxon>Teleostei</taxon>
        <taxon>Neoteleostei</taxon>
        <taxon>Acanthomorphata</taxon>
        <taxon>Ovalentaria</taxon>
        <taxon>Atherinomorphae</taxon>
        <taxon>Cyprinodontiformes</taxon>
        <taxon>Cyprinodontidae</taxon>
        <taxon>Cyprinodon</taxon>
    </lineage>
</organism>
<keyword evidence="7" id="KW-1185">Reference proteome</keyword>
<comment type="similarity">
    <text evidence="2">Belongs to the beta-microseminoprotein family.</text>
</comment>
<dbReference type="PANTHER" id="PTHR10500">
    <property type="entry name" value="BETA-MICROSEMINOPROTEIN"/>
    <property type="match status" value="1"/>
</dbReference>
<evidence type="ECO:0000313" key="7">
    <source>
        <dbReference type="Proteomes" id="UP000265020"/>
    </source>
</evidence>
<dbReference type="OMA" id="MTHCQDD"/>
<reference evidence="6" key="1">
    <citation type="submission" date="2025-08" db="UniProtKB">
        <authorList>
            <consortium name="Ensembl"/>
        </authorList>
    </citation>
    <scope>IDENTIFICATION</scope>
</reference>
<keyword evidence="4" id="KW-1015">Disulfide bond</keyword>
<dbReference type="GeneTree" id="ENSGT00940000168891"/>
<dbReference type="Gene3D" id="2.60.40.1900">
    <property type="entry name" value="Beta-microseminoprotein (PSP94) domain"/>
    <property type="match status" value="1"/>
</dbReference>
<keyword evidence="3" id="KW-0964">Secreted</keyword>
<evidence type="ECO:0000256" key="1">
    <source>
        <dbReference type="ARBA" id="ARBA00004613"/>
    </source>
</evidence>
<dbReference type="InterPro" id="IPR008735">
    <property type="entry name" value="PSP94"/>
</dbReference>